<accession>A0A1I2IVZ4</accession>
<dbReference type="Proteomes" id="UP000199771">
    <property type="component" value="Unassembled WGS sequence"/>
</dbReference>
<dbReference type="OrthoDB" id="9780765at2"/>
<dbReference type="GO" id="GO:0016020">
    <property type="term" value="C:membrane"/>
    <property type="evidence" value="ECO:0007669"/>
    <property type="project" value="TreeGrafter"/>
</dbReference>
<dbReference type="AlphaFoldDB" id="A0A1I2IVZ4"/>
<evidence type="ECO:0000313" key="4">
    <source>
        <dbReference type="Proteomes" id="UP000199771"/>
    </source>
</evidence>
<name>A0A1I2IVZ4_9GAMM</name>
<dbReference type="SUPFAM" id="SSF53474">
    <property type="entry name" value="alpha/beta-Hydrolases"/>
    <property type="match status" value="1"/>
</dbReference>
<dbReference type="PRINTS" id="PR00111">
    <property type="entry name" value="ABHYDROLASE"/>
</dbReference>
<keyword evidence="4" id="KW-1185">Reference proteome</keyword>
<proteinExistence type="predicted"/>
<reference evidence="3 4" key="1">
    <citation type="submission" date="2016-10" db="EMBL/GenBank/DDBJ databases">
        <authorList>
            <person name="de Groot N.N."/>
        </authorList>
    </citation>
    <scope>NUCLEOTIDE SEQUENCE [LARGE SCALE GENOMIC DNA]</scope>
    <source>
        <strain evidence="3 4">DSM 23609</strain>
    </source>
</reference>
<dbReference type="PANTHER" id="PTHR43798">
    <property type="entry name" value="MONOACYLGLYCEROL LIPASE"/>
    <property type="match status" value="1"/>
</dbReference>
<evidence type="ECO:0000259" key="2">
    <source>
        <dbReference type="Pfam" id="PF00561"/>
    </source>
</evidence>
<sequence length="270" mass="29634">MPRVRVDDFEMHYVEAGCGPPLVFLHGLGGSAEDWEYQIPHFAGAWRVLAPDLRGFGLSGAGHRRFDVMRFAADVRAFLDAVGVGSCCLVGHSMGGAVALTLTLAQPQRIERLVIANSAPSFRPQSLRHHFEFAYRLLAMGLLGPARLARISAARMFPGDALAARRARHIERGARNTRRAYLGALLALGRWSVIERLPELTLPVLVAASEHDYFGHDETVKFAHALPRGRLHLFKGAHHGLPMEQPEAFNAVLERFLRGSALQSRPGVAA</sequence>
<dbReference type="InterPro" id="IPR000073">
    <property type="entry name" value="AB_hydrolase_1"/>
</dbReference>
<dbReference type="Gene3D" id="3.40.50.1820">
    <property type="entry name" value="alpha/beta hydrolase"/>
    <property type="match status" value="1"/>
</dbReference>
<dbReference type="PANTHER" id="PTHR43798:SF31">
    <property type="entry name" value="AB HYDROLASE SUPERFAMILY PROTEIN YCLE"/>
    <property type="match status" value="1"/>
</dbReference>
<dbReference type="InterPro" id="IPR029058">
    <property type="entry name" value="AB_hydrolase_fold"/>
</dbReference>
<dbReference type="EMBL" id="FOOC01000004">
    <property type="protein sequence ID" value="SFF45147.1"/>
    <property type="molecule type" value="Genomic_DNA"/>
</dbReference>
<evidence type="ECO:0000313" key="3">
    <source>
        <dbReference type="EMBL" id="SFF45147.1"/>
    </source>
</evidence>
<gene>
    <name evidence="3" type="ORF">SAMN04488120_104218</name>
</gene>
<dbReference type="InterPro" id="IPR050266">
    <property type="entry name" value="AB_hydrolase_sf"/>
</dbReference>
<keyword evidence="1" id="KW-0378">Hydrolase</keyword>
<evidence type="ECO:0000256" key="1">
    <source>
        <dbReference type="ARBA" id="ARBA00022801"/>
    </source>
</evidence>
<dbReference type="Pfam" id="PF00561">
    <property type="entry name" value="Abhydrolase_1"/>
    <property type="match status" value="1"/>
</dbReference>
<dbReference type="GO" id="GO:0016787">
    <property type="term" value="F:hydrolase activity"/>
    <property type="evidence" value="ECO:0007669"/>
    <property type="project" value="UniProtKB-KW"/>
</dbReference>
<dbReference type="STRING" id="1076937.SAMN04488120_104218"/>
<feature type="domain" description="AB hydrolase-1" evidence="2">
    <location>
        <begin position="20"/>
        <end position="244"/>
    </location>
</feature>
<protein>
    <submittedName>
        <fullName evidence="3">Pimeloyl-ACP methyl ester carboxylesterase</fullName>
    </submittedName>
</protein>
<dbReference type="RefSeq" id="WP_091532860.1">
    <property type="nucleotide sequence ID" value="NZ_FOOC01000004.1"/>
</dbReference>
<organism evidence="3 4">
    <name type="scientific">Fontimonas thermophila</name>
    <dbReference type="NCBI Taxonomy" id="1076937"/>
    <lineage>
        <taxon>Bacteria</taxon>
        <taxon>Pseudomonadati</taxon>
        <taxon>Pseudomonadota</taxon>
        <taxon>Gammaproteobacteria</taxon>
        <taxon>Nevskiales</taxon>
        <taxon>Nevskiaceae</taxon>
        <taxon>Fontimonas</taxon>
    </lineage>
</organism>